<sequence>MAATKKSNNGVYLPADLVIEILLKLPVKSIVRFNCVAKNWYHLLKDPTFVSQHYRLSKKNSAASLIICYSAKISDKRKICYSEKNSDKRKIGLMMFGDGKTSVSHHDLPTDNRNHIDSSIELTVGDGLVCLYDASMGSCNMALWNPATKEFRNLPYFYQSGRLVSAIRGRKRNQYTTRLSGYNVEHYVGCGIDPLSNDYKVLCIRAEFIINKFMIYHYAIYRMSSDSWRVWEKGPSGKRLRKLLKFHLDTEVFQMMDSPIPGTYGNLMTLPDGLIAFWDSTNKMADITSDKCGIWVLNDVGNNWTKLINIDLPLGIRRMYGFWMHAIIFEETAKTAYEYDVETRKFINDVGIDPAVFHCVYTHEESLLSVGISCKYIHS</sequence>
<evidence type="ECO:0000259" key="1">
    <source>
        <dbReference type="PROSITE" id="PS50181"/>
    </source>
</evidence>
<dbReference type="PROSITE" id="PS50181">
    <property type="entry name" value="FBOX"/>
    <property type="match status" value="1"/>
</dbReference>
<dbReference type="InterPro" id="IPR006527">
    <property type="entry name" value="F-box-assoc_dom_typ1"/>
</dbReference>
<dbReference type="Pfam" id="PF00646">
    <property type="entry name" value="F-box"/>
    <property type="match status" value="1"/>
</dbReference>
<dbReference type="InterPro" id="IPR001810">
    <property type="entry name" value="F-box_dom"/>
</dbReference>
<name>A0A1R3IEY9_9ROSI</name>
<dbReference type="OrthoDB" id="1867629at2759"/>
<dbReference type="PANTHER" id="PTHR31672">
    <property type="entry name" value="BNACNNG10540D PROTEIN"/>
    <property type="match status" value="1"/>
</dbReference>
<dbReference type="PANTHER" id="PTHR31672:SF13">
    <property type="entry name" value="F-BOX PROTEIN CPR30-LIKE"/>
    <property type="match status" value="1"/>
</dbReference>
<proteinExistence type="predicted"/>
<dbReference type="STRING" id="93759.A0A1R3IEY9"/>
<dbReference type="Pfam" id="PF07734">
    <property type="entry name" value="FBA_1"/>
    <property type="match status" value="1"/>
</dbReference>
<evidence type="ECO:0000313" key="3">
    <source>
        <dbReference type="Proteomes" id="UP000187203"/>
    </source>
</evidence>
<dbReference type="CDD" id="cd22157">
    <property type="entry name" value="F-box_AtFBW1-like"/>
    <property type="match status" value="1"/>
</dbReference>
<dbReference type="Gene3D" id="1.20.1280.50">
    <property type="match status" value="1"/>
</dbReference>
<dbReference type="InterPro" id="IPR050796">
    <property type="entry name" value="SCF_F-box_component"/>
</dbReference>
<dbReference type="SMART" id="SM00256">
    <property type="entry name" value="FBOX"/>
    <property type="match status" value="1"/>
</dbReference>
<comment type="caution">
    <text evidence="2">The sequence shown here is derived from an EMBL/GenBank/DDBJ whole genome shotgun (WGS) entry which is preliminary data.</text>
</comment>
<dbReference type="Proteomes" id="UP000187203">
    <property type="component" value="Unassembled WGS sequence"/>
</dbReference>
<reference evidence="3" key="1">
    <citation type="submission" date="2013-09" db="EMBL/GenBank/DDBJ databases">
        <title>Corchorus olitorius genome sequencing.</title>
        <authorList>
            <person name="Alam M."/>
            <person name="Haque M.S."/>
            <person name="Islam M.S."/>
            <person name="Emdad E.M."/>
            <person name="Islam M.M."/>
            <person name="Ahmed B."/>
            <person name="Halim A."/>
            <person name="Hossen Q.M.M."/>
            <person name="Hossain M.Z."/>
            <person name="Ahmed R."/>
            <person name="Khan M.M."/>
            <person name="Islam R."/>
            <person name="Rashid M.M."/>
            <person name="Khan S.A."/>
            <person name="Rahman M.S."/>
            <person name="Alam M."/>
            <person name="Yahiya A.S."/>
            <person name="Khan M.S."/>
            <person name="Azam M.S."/>
            <person name="Haque T."/>
            <person name="Lashkar M.Z.H."/>
            <person name="Akhand A.I."/>
            <person name="Morshed G."/>
            <person name="Roy S."/>
            <person name="Uddin K.S."/>
            <person name="Rabeya T."/>
            <person name="Hossain A.S."/>
            <person name="Chowdhury A."/>
            <person name="Snigdha A.R."/>
            <person name="Mortoza M.S."/>
            <person name="Matin S.A."/>
            <person name="Hoque S.M.E."/>
            <person name="Islam M.K."/>
            <person name="Roy D.K."/>
            <person name="Haider R."/>
            <person name="Moosa M.M."/>
            <person name="Elias S.M."/>
            <person name="Hasan A.M."/>
            <person name="Jahan S."/>
            <person name="Shafiuddin M."/>
            <person name="Mahmood N."/>
            <person name="Shommy N.S."/>
        </authorList>
    </citation>
    <scope>NUCLEOTIDE SEQUENCE [LARGE SCALE GENOMIC DNA]</scope>
    <source>
        <strain evidence="3">cv. O-4</strain>
    </source>
</reference>
<evidence type="ECO:0000313" key="2">
    <source>
        <dbReference type="EMBL" id="OMO81130.1"/>
    </source>
</evidence>
<dbReference type="SUPFAM" id="SSF81383">
    <property type="entry name" value="F-box domain"/>
    <property type="match status" value="1"/>
</dbReference>
<dbReference type="InterPro" id="IPR036047">
    <property type="entry name" value="F-box-like_dom_sf"/>
</dbReference>
<dbReference type="EMBL" id="AWUE01018340">
    <property type="protein sequence ID" value="OMO81130.1"/>
    <property type="molecule type" value="Genomic_DNA"/>
</dbReference>
<keyword evidence="3" id="KW-1185">Reference proteome</keyword>
<feature type="domain" description="F-box" evidence="1">
    <location>
        <begin position="7"/>
        <end position="57"/>
    </location>
</feature>
<protein>
    <recommendedName>
        <fullName evidence="1">F-box domain-containing protein</fullName>
    </recommendedName>
</protein>
<gene>
    <name evidence="2" type="ORF">COLO4_23746</name>
</gene>
<dbReference type="AlphaFoldDB" id="A0A1R3IEY9"/>
<organism evidence="2 3">
    <name type="scientific">Corchorus olitorius</name>
    <dbReference type="NCBI Taxonomy" id="93759"/>
    <lineage>
        <taxon>Eukaryota</taxon>
        <taxon>Viridiplantae</taxon>
        <taxon>Streptophyta</taxon>
        <taxon>Embryophyta</taxon>
        <taxon>Tracheophyta</taxon>
        <taxon>Spermatophyta</taxon>
        <taxon>Magnoliopsida</taxon>
        <taxon>eudicotyledons</taxon>
        <taxon>Gunneridae</taxon>
        <taxon>Pentapetalae</taxon>
        <taxon>rosids</taxon>
        <taxon>malvids</taxon>
        <taxon>Malvales</taxon>
        <taxon>Malvaceae</taxon>
        <taxon>Grewioideae</taxon>
        <taxon>Apeibeae</taxon>
        <taxon>Corchorus</taxon>
    </lineage>
</organism>
<accession>A0A1R3IEY9</accession>